<dbReference type="GO" id="GO:0005874">
    <property type="term" value="C:microtubule"/>
    <property type="evidence" value="ECO:0007669"/>
    <property type="project" value="TreeGrafter"/>
</dbReference>
<feature type="compositionally biased region" description="Basic and acidic residues" evidence="1">
    <location>
        <begin position="463"/>
        <end position="527"/>
    </location>
</feature>
<feature type="compositionally biased region" description="Polar residues" evidence="1">
    <location>
        <begin position="80"/>
        <end position="96"/>
    </location>
</feature>
<dbReference type="GO" id="GO:0005929">
    <property type="term" value="C:cilium"/>
    <property type="evidence" value="ECO:0007669"/>
    <property type="project" value="TreeGrafter"/>
</dbReference>
<feature type="region of interest" description="Disordered" evidence="1">
    <location>
        <begin position="741"/>
        <end position="770"/>
    </location>
</feature>
<feature type="compositionally biased region" description="Basic and acidic residues" evidence="1">
    <location>
        <begin position="442"/>
        <end position="454"/>
    </location>
</feature>
<evidence type="ECO:0000313" key="4">
    <source>
        <dbReference type="Proteomes" id="UP000472264"/>
    </source>
</evidence>
<evidence type="ECO:0000259" key="2">
    <source>
        <dbReference type="Pfam" id="PF15236"/>
    </source>
</evidence>
<accession>A0A665VNT1</accession>
<dbReference type="Proteomes" id="UP000472264">
    <property type="component" value="Chromosome 5"/>
</dbReference>
<feature type="compositionally biased region" description="Polar residues" evidence="1">
    <location>
        <begin position="127"/>
        <end position="136"/>
    </location>
</feature>
<feature type="compositionally biased region" description="Polar residues" evidence="1">
    <location>
        <begin position="173"/>
        <end position="182"/>
    </location>
</feature>
<dbReference type="Pfam" id="PF15236">
    <property type="entry name" value="CCDC66"/>
    <property type="match status" value="1"/>
</dbReference>
<dbReference type="GO" id="GO:0060271">
    <property type="term" value="P:cilium assembly"/>
    <property type="evidence" value="ECO:0007669"/>
    <property type="project" value="TreeGrafter"/>
</dbReference>
<feature type="region of interest" description="Disordered" evidence="1">
    <location>
        <begin position="61"/>
        <end position="145"/>
    </location>
</feature>
<keyword evidence="4" id="KW-1185">Reference proteome</keyword>
<feature type="compositionally biased region" description="Basic and acidic residues" evidence="1">
    <location>
        <begin position="245"/>
        <end position="268"/>
    </location>
</feature>
<dbReference type="PANTHER" id="PTHR22736:SF2">
    <property type="entry name" value="COILED-COIL DOMAIN-CONTAINING PROTEIN 66"/>
    <property type="match status" value="1"/>
</dbReference>
<dbReference type="InterPro" id="IPR040467">
    <property type="entry name" value="CCDC66_dom"/>
</dbReference>
<feature type="compositionally biased region" description="Basic and acidic residues" evidence="1">
    <location>
        <begin position="600"/>
        <end position="613"/>
    </location>
</feature>
<feature type="compositionally biased region" description="Basic and acidic residues" evidence="1">
    <location>
        <begin position="637"/>
        <end position="647"/>
    </location>
</feature>
<dbReference type="InterPro" id="IPR039183">
    <property type="entry name" value="CCD66"/>
</dbReference>
<dbReference type="Ensembl" id="ENSENLT00000034338.1">
    <property type="protein sequence ID" value="ENSENLP00000033406.1"/>
    <property type="gene ID" value="ENSENLG00000014700.1"/>
</dbReference>
<feature type="region of interest" description="Disordered" evidence="1">
    <location>
        <begin position="337"/>
        <end position="686"/>
    </location>
</feature>
<reference evidence="3" key="3">
    <citation type="submission" date="2025-09" db="UniProtKB">
        <authorList>
            <consortium name="Ensembl"/>
        </authorList>
    </citation>
    <scope>IDENTIFICATION</scope>
</reference>
<dbReference type="InParanoid" id="A0A665VNT1"/>
<feature type="compositionally biased region" description="Low complexity" evidence="1">
    <location>
        <begin position="758"/>
        <end position="770"/>
    </location>
</feature>
<protein>
    <recommendedName>
        <fullName evidence="2">CCDC66 domain-containing protein</fullName>
    </recommendedName>
</protein>
<name>A0A665VNT1_ECHNA</name>
<sequence length="830" mass="92690">MNLGDGLLFELENGKPRLILLSHGIAKNPAKLSIRPRAANILSSRQPSCVEDVQVEERLARQQAGKRREARAKAGAASVPCNSNAAGGDSSSLTSSKAHEHQKAVAKVKPDRHKHTSTVGSLRVSGRTGQNSRTQAGTGGRAELKDKLVSGDSGLKDNVVVLTSEKLQQILKTVQTSSSTQHPSDDCRTQGNSTEGSQSFTLTKGGGEEMKEEDTGGGGKREGDGTTGAFQDKDSRSSGSLFSWMEDRQSDSRSAIDAKKAQWKRDLDEQVALKQQRSAPSRLQAEDTERVSSVQSSINHKDQPAAIRSSLKLGEVTPMEEVLSAERREEQRRRWLEELDRQREDMTERRRREKQLQRQTEDHELWASHFDSLQTRPPVHAAAPSRSSERGDLDPSSSLSLLWEATSSCGAESAGRASVDTGSGQPSSFLRSMTALLDPAQIEERERRRLKQLEQQRAIEAQMEERRRQKEQEEERRRKEEEEEERRVMLEREMLQRQYELDTLRERQKPSHQAEEPKKSHDDETLKPDAFTGQMDLEEKLRTSVSPYKDSAVQTEAAQQLPPPQSAAPPTSRSRAGRTGKENICLPAAGAGDNPYDAFARTDRSRRDKKRPEWNTQRPSRRFVPASERYPAALQRNRQESRLKRQAELLALQERTCQSRTDPPAPPPEPPAAHTQTRTGTSTKVESVFRGQNISAAANSERGHSPLVPAVRHGVQSQQRCAPLPPALDFVPYVRTDEVFNLDPSEPADTPPPRTFTAPQSSASPPASSQRDFLLHPELLRKTHTHRQQEILRGLAQLRQGLLQKQKELEADLNPLLKCQDVERQSPSQL</sequence>
<feature type="domain" description="CCDC66" evidence="2">
    <location>
        <begin position="410"/>
        <end position="511"/>
    </location>
</feature>
<dbReference type="CTD" id="285331"/>
<feature type="region of interest" description="Disordered" evidence="1">
    <location>
        <begin position="173"/>
        <end position="312"/>
    </location>
</feature>
<gene>
    <name evidence="3" type="primary">ccdc66</name>
</gene>
<dbReference type="GeneID" id="115043476"/>
<dbReference type="GO" id="GO:0008017">
    <property type="term" value="F:microtubule binding"/>
    <property type="evidence" value="ECO:0007669"/>
    <property type="project" value="TreeGrafter"/>
</dbReference>
<dbReference type="PANTHER" id="PTHR22736">
    <property type="entry name" value="COILED-COIL DOMAIN-CONTAINING PROTEIN 66"/>
    <property type="match status" value="1"/>
</dbReference>
<feature type="compositionally biased region" description="Polar residues" evidence="1">
    <location>
        <begin position="674"/>
        <end position="686"/>
    </location>
</feature>
<feature type="compositionally biased region" description="Polar residues" evidence="1">
    <location>
        <begin position="420"/>
        <end position="431"/>
    </location>
</feature>
<dbReference type="AlphaFoldDB" id="A0A665VNT1"/>
<feature type="compositionally biased region" description="Basic and acidic residues" evidence="1">
    <location>
        <begin position="337"/>
        <end position="366"/>
    </location>
</feature>
<reference evidence="3" key="1">
    <citation type="submission" date="2021-04" db="EMBL/GenBank/DDBJ databases">
        <authorList>
            <consortium name="Wellcome Sanger Institute Data Sharing"/>
        </authorList>
    </citation>
    <scope>NUCLEOTIDE SEQUENCE [LARGE SCALE GENOMIC DNA]</scope>
</reference>
<feature type="compositionally biased region" description="Basic residues" evidence="1">
    <location>
        <begin position="104"/>
        <end position="116"/>
    </location>
</feature>
<evidence type="ECO:0000313" key="3">
    <source>
        <dbReference type="Ensembl" id="ENSENLP00000033406.1"/>
    </source>
</evidence>
<feature type="compositionally biased region" description="Polar residues" evidence="1">
    <location>
        <begin position="189"/>
        <end position="202"/>
    </location>
</feature>
<evidence type="ECO:0000256" key="1">
    <source>
        <dbReference type="SAM" id="MobiDB-lite"/>
    </source>
</evidence>
<reference evidence="3" key="2">
    <citation type="submission" date="2025-08" db="UniProtKB">
        <authorList>
            <consortium name="Ensembl"/>
        </authorList>
    </citation>
    <scope>IDENTIFICATION</scope>
</reference>
<dbReference type="RefSeq" id="XP_029357859.1">
    <property type="nucleotide sequence ID" value="XM_029501999.1"/>
</dbReference>
<organism evidence="3 4">
    <name type="scientific">Echeneis naucrates</name>
    <name type="common">Live sharksucker</name>
    <dbReference type="NCBI Taxonomy" id="173247"/>
    <lineage>
        <taxon>Eukaryota</taxon>
        <taxon>Metazoa</taxon>
        <taxon>Chordata</taxon>
        <taxon>Craniata</taxon>
        <taxon>Vertebrata</taxon>
        <taxon>Euteleostomi</taxon>
        <taxon>Actinopterygii</taxon>
        <taxon>Neopterygii</taxon>
        <taxon>Teleostei</taxon>
        <taxon>Neoteleostei</taxon>
        <taxon>Acanthomorphata</taxon>
        <taxon>Carangaria</taxon>
        <taxon>Carangiformes</taxon>
        <taxon>Echeneidae</taxon>
        <taxon>Echeneis</taxon>
    </lineage>
</organism>
<dbReference type="OMA" id="MKSNLVC"/>
<proteinExistence type="predicted"/>